<keyword evidence="3" id="KW-0282">Flagellum</keyword>
<dbReference type="AlphaFoldDB" id="A0A926S3U7"/>
<dbReference type="Pfam" id="PF02120">
    <property type="entry name" value="Flg_hook"/>
    <property type="match status" value="1"/>
</dbReference>
<dbReference type="Gene3D" id="3.30.750.140">
    <property type="match status" value="1"/>
</dbReference>
<evidence type="ECO:0000313" key="4">
    <source>
        <dbReference type="Proteomes" id="UP000598467"/>
    </source>
</evidence>
<feature type="compositionally biased region" description="Polar residues" evidence="1">
    <location>
        <begin position="378"/>
        <end position="402"/>
    </location>
</feature>
<dbReference type="CDD" id="cd17470">
    <property type="entry name" value="T3SS_Flik_C"/>
    <property type="match status" value="1"/>
</dbReference>
<dbReference type="InterPro" id="IPR021136">
    <property type="entry name" value="Flagellar_hook_control-like_C"/>
</dbReference>
<name>A0A926S3U7_9HYPH</name>
<feature type="compositionally biased region" description="Low complexity" evidence="1">
    <location>
        <begin position="167"/>
        <end position="197"/>
    </location>
</feature>
<feature type="region of interest" description="Disordered" evidence="1">
    <location>
        <begin position="1"/>
        <end position="149"/>
    </location>
</feature>
<dbReference type="Proteomes" id="UP000598467">
    <property type="component" value="Unassembled WGS sequence"/>
</dbReference>
<evidence type="ECO:0000259" key="2">
    <source>
        <dbReference type="Pfam" id="PF02120"/>
    </source>
</evidence>
<feature type="compositionally biased region" description="Polar residues" evidence="1">
    <location>
        <begin position="1"/>
        <end position="27"/>
    </location>
</feature>
<keyword evidence="3" id="KW-0969">Cilium</keyword>
<feature type="compositionally biased region" description="Basic and acidic residues" evidence="1">
    <location>
        <begin position="425"/>
        <end position="446"/>
    </location>
</feature>
<organism evidence="3 4">
    <name type="scientific">Roseibium aggregatum</name>
    <dbReference type="NCBI Taxonomy" id="187304"/>
    <lineage>
        <taxon>Bacteria</taxon>
        <taxon>Pseudomonadati</taxon>
        <taxon>Pseudomonadota</taxon>
        <taxon>Alphaproteobacteria</taxon>
        <taxon>Hyphomicrobiales</taxon>
        <taxon>Stappiaceae</taxon>
        <taxon>Roseibium</taxon>
    </lineage>
</organism>
<feature type="region of interest" description="Disordered" evidence="1">
    <location>
        <begin position="161"/>
        <end position="200"/>
    </location>
</feature>
<evidence type="ECO:0000256" key="1">
    <source>
        <dbReference type="SAM" id="MobiDB-lite"/>
    </source>
</evidence>
<dbReference type="InterPro" id="IPR038610">
    <property type="entry name" value="FliK-like_C_sf"/>
</dbReference>
<evidence type="ECO:0000313" key="3">
    <source>
        <dbReference type="EMBL" id="MBD1545693.1"/>
    </source>
</evidence>
<sequence length="446" mass="45673">MTYTNSPLLQSSGPAPSKTNLGGNQQKGDGGEPSQENQFLNLMRSLTGKKPASAQPGTAQARLQGTAKKDGEEGATTAKPVQPQLADATLKKSAAQGANSGGRMKAGTGTPSGMVDPAATAADANVEDRSDAGENGNGPKDTAPGGADVLAGVLKQLAGGAAQNTRAAPNTAAGQTGGQASSQNAAQGGQTANTQSASGARTPAIGEMGVEDLFAKFGVEPEAVSEGRVADKQTAALKPPIDAASVKVIRQETHFAPSFRLSPIQQLGEGIVASLKAEASRAAAEPQGLSIKPEGEAVKTLEIKLTPVELGTVKVSLKITGGNVEVTMTASNPQTAEMLKQDRQLLDQMLRATGHRAESITIHAAADDRVAGPHHGGQPQSNGASFSQADQNAGNGSFQNPLQQGGRQENREQGRQAPDQFAGEDLTRSVEDEKGMDQRHDGGVYL</sequence>
<protein>
    <submittedName>
        <fullName evidence="3">Flagellar hook-length control protein FliK</fullName>
    </submittedName>
</protein>
<accession>A0A926S3U7</accession>
<reference evidence="3" key="1">
    <citation type="submission" date="2020-05" db="EMBL/GenBank/DDBJ databases">
        <title>Identification of trans-AT polyketide cluster in two marine bacteria, producers of a novel glutaramide-containing polyketide sesbanimide D and analogs.</title>
        <authorList>
            <person name="Kacar D."/>
            <person name="Rodriguez P."/>
            <person name="Canedo L."/>
            <person name="Gonzalez E."/>
            <person name="Galan B."/>
            <person name="De La Calle F."/>
            <person name="Garcia J.L."/>
        </authorList>
    </citation>
    <scope>NUCLEOTIDE SEQUENCE</scope>
    <source>
        <strain evidence="3">PHM038</strain>
    </source>
</reference>
<feature type="region of interest" description="Disordered" evidence="1">
    <location>
        <begin position="369"/>
        <end position="446"/>
    </location>
</feature>
<dbReference type="EMBL" id="JABFCZ010000005">
    <property type="protein sequence ID" value="MBD1545693.1"/>
    <property type="molecule type" value="Genomic_DNA"/>
</dbReference>
<gene>
    <name evidence="3" type="ORF">HK439_05425</name>
</gene>
<dbReference type="RefSeq" id="WP_190290368.1">
    <property type="nucleotide sequence ID" value="NZ_JABFCZ010000005.1"/>
</dbReference>
<comment type="caution">
    <text evidence="3">The sequence shown here is derived from an EMBL/GenBank/DDBJ whole genome shotgun (WGS) entry which is preliminary data.</text>
</comment>
<feature type="domain" description="Flagellar hook-length control protein-like C-terminal" evidence="2">
    <location>
        <begin position="293"/>
        <end position="365"/>
    </location>
</feature>
<proteinExistence type="predicted"/>
<keyword evidence="3" id="KW-0966">Cell projection</keyword>